<feature type="region of interest" description="Disordered" evidence="1">
    <location>
        <begin position="22"/>
        <end position="59"/>
    </location>
</feature>
<dbReference type="EMBL" id="BNEE01000008">
    <property type="protein sequence ID" value="GHI90287.1"/>
    <property type="molecule type" value="Genomic_DNA"/>
</dbReference>
<dbReference type="RefSeq" id="WP_031147732.1">
    <property type="nucleotide sequence ID" value="NZ_BNEE01000008.1"/>
</dbReference>
<evidence type="ECO:0000256" key="1">
    <source>
        <dbReference type="SAM" id="MobiDB-lite"/>
    </source>
</evidence>
<name>A0A919LJF9_9ACTN</name>
<protein>
    <submittedName>
        <fullName evidence="2">Uncharacterized protein</fullName>
    </submittedName>
</protein>
<organism evidence="2 3">
    <name type="scientific">Streptomyces xanthophaeus</name>
    <dbReference type="NCBI Taxonomy" id="67385"/>
    <lineage>
        <taxon>Bacteria</taxon>
        <taxon>Bacillati</taxon>
        <taxon>Actinomycetota</taxon>
        <taxon>Actinomycetes</taxon>
        <taxon>Kitasatosporales</taxon>
        <taxon>Streptomycetaceae</taxon>
        <taxon>Streptomyces</taxon>
    </lineage>
</organism>
<evidence type="ECO:0000313" key="2">
    <source>
        <dbReference type="EMBL" id="GHI90287.1"/>
    </source>
</evidence>
<sequence length="59" mass="6336">MRRTLTHRLRRSAYASLVAFDTLHTGRERKAPAAPALSSALPPPARSGPRQGGARVTEA</sequence>
<reference evidence="2" key="1">
    <citation type="submission" date="2020-09" db="EMBL/GenBank/DDBJ databases">
        <title>Whole genome shotgun sequence of Streptomyces xanthophaeus NBRC 12829.</title>
        <authorList>
            <person name="Komaki H."/>
            <person name="Tamura T."/>
        </authorList>
    </citation>
    <scope>NUCLEOTIDE SEQUENCE</scope>
    <source>
        <strain evidence="2">NBRC 12829</strain>
    </source>
</reference>
<keyword evidence="3" id="KW-1185">Reference proteome</keyword>
<proteinExistence type="predicted"/>
<evidence type="ECO:0000313" key="3">
    <source>
        <dbReference type="Proteomes" id="UP000600026"/>
    </source>
</evidence>
<comment type="caution">
    <text evidence="2">The sequence shown here is derived from an EMBL/GenBank/DDBJ whole genome shotgun (WGS) entry which is preliminary data.</text>
</comment>
<accession>A0A919LJF9</accession>
<dbReference type="Proteomes" id="UP000600026">
    <property type="component" value="Unassembled WGS sequence"/>
</dbReference>
<gene>
    <name evidence="2" type="ORF">Sxan_76510</name>
</gene>
<dbReference type="AlphaFoldDB" id="A0A919LJF9"/>